<evidence type="ECO:0000313" key="2">
    <source>
        <dbReference type="Proteomes" id="UP000580861"/>
    </source>
</evidence>
<dbReference type="Proteomes" id="UP000580861">
    <property type="component" value="Unassembled WGS sequence"/>
</dbReference>
<sequence length="76" mass="8290">MNPTTAITWTTDYYSLAAEQLRAAGVASTTSSWPTSPPAHSQDINFFGPIEVDIDGELAHLGPTGYRPLHIRDTLF</sequence>
<reference evidence="1 2" key="1">
    <citation type="submission" date="2020-08" db="EMBL/GenBank/DDBJ databases">
        <title>Sequencing the genomes of 1000 actinobacteria strains.</title>
        <authorList>
            <person name="Klenk H.-P."/>
        </authorList>
    </citation>
    <scope>NUCLEOTIDE SEQUENCE [LARGE SCALE GENOMIC DNA]</scope>
    <source>
        <strain evidence="1 2">DSM 45272</strain>
    </source>
</reference>
<evidence type="ECO:0000313" key="1">
    <source>
        <dbReference type="EMBL" id="MBB5850497.1"/>
    </source>
</evidence>
<name>A0A841AU32_9PSEU</name>
<proteinExistence type="predicted"/>
<comment type="caution">
    <text evidence="1">The sequence shown here is derived from an EMBL/GenBank/DDBJ whole genome shotgun (WGS) entry which is preliminary data.</text>
</comment>
<protein>
    <submittedName>
        <fullName evidence="1">Uncharacterized protein</fullName>
    </submittedName>
</protein>
<organism evidence="1 2">
    <name type="scientific">Amycolatopsis umgeniensis</name>
    <dbReference type="NCBI Taxonomy" id="336628"/>
    <lineage>
        <taxon>Bacteria</taxon>
        <taxon>Bacillati</taxon>
        <taxon>Actinomycetota</taxon>
        <taxon>Actinomycetes</taxon>
        <taxon>Pseudonocardiales</taxon>
        <taxon>Pseudonocardiaceae</taxon>
        <taxon>Amycolatopsis</taxon>
    </lineage>
</organism>
<dbReference type="AlphaFoldDB" id="A0A841AU32"/>
<dbReference type="RefSeq" id="WP_184891753.1">
    <property type="nucleotide sequence ID" value="NZ_JACHMX010000001.1"/>
</dbReference>
<dbReference type="EMBL" id="JACHMX010000001">
    <property type="protein sequence ID" value="MBB5850497.1"/>
    <property type="molecule type" value="Genomic_DNA"/>
</dbReference>
<gene>
    <name evidence="1" type="ORF">HDA45_000584</name>
</gene>
<keyword evidence="2" id="KW-1185">Reference proteome</keyword>
<accession>A0A841AU32</accession>